<dbReference type="SMART" id="SM00342">
    <property type="entry name" value="HTH_ARAC"/>
    <property type="match status" value="1"/>
</dbReference>
<protein>
    <submittedName>
        <fullName evidence="5">Helix-turn-helix domain-containing protein</fullName>
    </submittedName>
</protein>
<reference evidence="5 6" key="1">
    <citation type="submission" date="2024-09" db="EMBL/GenBank/DDBJ databases">
        <title>Floridaenema gen nov. (Aerosakkonemataceae, Aerosakkonematales ord. nov., Cyanobacteria) from benthic tropical and subtropical fresh waters, with the description of four new species.</title>
        <authorList>
            <person name="Moretto J.A."/>
            <person name="Berthold D.E."/>
            <person name="Lefler F.W."/>
            <person name="Huang I.-S."/>
            <person name="Laughinghouse H. IV."/>
        </authorList>
    </citation>
    <scope>NUCLEOTIDE SEQUENCE [LARGE SCALE GENOMIC DNA]</scope>
    <source>
        <strain evidence="5 6">BLCC-F50</strain>
    </source>
</reference>
<organism evidence="5 6">
    <name type="scientific">Floridaenema flaviceps BLCC-F50</name>
    <dbReference type="NCBI Taxonomy" id="3153642"/>
    <lineage>
        <taxon>Bacteria</taxon>
        <taxon>Bacillati</taxon>
        <taxon>Cyanobacteriota</taxon>
        <taxon>Cyanophyceae</taxon>
        <taxon>Oscillatoriophycideae</taxon>
        <taxon>Aerosakkonematales</taxon>
        <taxon>Aerosakkonemataceae</taxon>
        <taxon>Floridanema</taxon>
        <taxon>Floridanema flaviceps</taxon>
    </lineage>
</organism>
<dbReference type="PANTHER" id="PTHR46796:SF6">
    <property type="entry name" value="ARAC SUBFAMILY"/>
    <property type="match status" value="1"/>
</dbReference>
<feature type="domain" description="HTH araC/xylS-type" evidence="4">
    <location>
        <begin position="202"/>
        <end position="300"/>
    </location>
</feature>
<dbReference type="InterPro" id="IPR009057">
    <property type="entry name" value="Homeodomain-like_sf"/>
</dbReference>
<dbReference type="Pfam" id="PF12833">
    <property type="entry name" value="HTH_18"/>
    <property type="match status" value="1"/>
</dbReference>
<keyword evidence="6" id="KW-1185">Reference proteome</keyword>
<dbReference type="SUPFAM" id="SSF46689">
    <property type="entry name" value="Homeodomain-like"/>
    <property type="match status" value="2"/>
</dbReference>
<accession>A0ABV4XP72</accession>
<keyword evidence="2" id="KW-0238">DNA-binding</keyword>
<gene>
    <name evidence="5" type="ORF">ACE1CI_11415</name>
</gene>
<evidence type="ECO:0000256" key="3">
    <source>
        <dbReference type="ARBA" id="ARBA00023163"/>
    </source>
</evidence>
<evidence type="ECO:0000256" key="2">
    <source>
        <dbReference type="ARBA" id="ARBA00023125"/>
    </source>
</evidence>
<evidence type="ECO:0000256" key="1">
    <source>
        <dbReference type="ARBA" id="ARBA00023015"/>
    </source>
</evidence>
<sequence>MEESSISQSANINFHDEAELKQVLPCTPLLSSRSLNWSGLVLDYYSHPPHEVTEHYAQQHIIAITLSERVDLHQRIEKNSVYSSMKQGDLIVCPAGFERWCAWEQQADFLMLSIEQSVLAEACYQTGDTRQLELVPQLRIQDRVLQHLGITLMNEVKSCHSGDRFCIDSLLHLLYFHLLRHHTTSNLAEFVMPSHPSKRQFRKAIEYMQANISKELELMEIAAFLNTTSYELTLLFLDLTGLTPYQYLMRCRIERAKQLLTNKQLSTKEIAAQIGFATVHQFNSQFLQLVGISPNIYRTEYAV</sequence>
<dbReference type="PROSITE" id="PS01124">
    <property type="entry name" value="HTH_ARAC_FAMILY_2"/>
    <property type="match status" value="1"/>
</dbReference>
<comment type="caution">
    <text evidence="5">The sequence shown here is derived from an EMBL/GenBank/DDBJ whole genome shotgun (WGS) entry which is preliminary data.</text>
</comment>
<dbReference type="Gene3D" id="1.10.10.60">
    <property type="entry name" value="Homeodomain-like"/>
    <property type="match status" value="2"/>
</dbReference>
<dbReference type="EMBL" id="JBHFNR010000076">
    <property type="protein sequence ID" value="MFB2893511.1"/>
    <property type="molecule type" value="Genomic_DNA"/>
</dbReference>
<evidence type="ECO:0000313" key="5">
    <source>
        <dbReference type="EMBL" id="MFB2893511.1"/>
    </source>
</evidence>
<dbReference type="PANTHER" id="PTHR46796">
    <property type="entry name" value="HTH-TYPE TRANSCRIPTIONAL ACTIVATOR RHAS-RELATED"/>
    <property type="match status" value="1"/>
</dbReference>
<keyword evidence="1" id="KW-0805">Transcription regulation</keyword>
<dbReference type="InterPro" id="IPR018060">
    <property type="entry name" value="HTH_AraC"/>
</dbReference>
<proteinExistence type="predicted"/>
<dbReference type="InterPro" id="IPR050204">
    <property type="entry name" value="AraC_XylS_family_regulators"/>
</dbReference>
<evidence type="ECO:0000313" key="6">
    <source>
        <dbReference type="Proteomes" id="UP001576784"/>
    </source>
</evidence>
<keyword evidence="3" id="KW-0804">Transcription</keyword>
<evidence type="ECO:0000259" key="4">
    <source>
        <dbReference type="PROSITE" id="PS01124"/>
    </source>
</evidence>
<dbReference type="Proteomes" id="UP001576784">
    <property type="component" value="Unassembled WGS sequence"/>
</dbReference>
<dbReference type="RefSeq" id="WP_413263171.1">
    <property type="nucleotide sequence ID" value="NZ_JBHFNR010000076.1"/>
</dbReference>
<name>A0ABV4XP72_9CYAN</name>